<dbReference type="GO" id="GO:0005085">
    <property type="term" value="F:guanyl-nucleotide exchange factor activity"/>
    <property type="evidence" value="ECO:0007669"/>
    <property type="project" value="UniProtKB-KW"/>
</dbReference>
<keyword evidence="1" id="KW-0344">Guanine-nucleotide releasing factor</keyword>
<dbReference type="InterPro" id="IPR039919">
    <property type="entry name" value="ARHGEF10/ARHGEF17"/>
</dbReference>
<dbReference type="GO" id="GO:0030036">
    <property type="term" value="P:actin cytoskeleton organization"/>
    <property type="evidence" value="ECO:0007669"/>
    <property type="project" value="TreeGrafter"/>
</dbReference>
<evidence type="ECO:0000313" key="3">
    <source>
        <dbReference type="Proteomes" id="UP000678393"/>
    </source>
</evidence>
<gene>
    <name evidence="2" type="ORF">CUNI_LOCUS17309</name>
</gene>
<dbReference type="PANTHER" id="PTHR12877:SF7">
    <property type="entry name" value="RHO GUANINE NUCLEOTIDE EXCHANGE FACTOR 10-LIKE PROTEIN"/>
    <property type="match status" value="1"/>
</dbReference>
<name>A0A8S3ZZR5_9EUPU</name>
<dbReference type="EMBL" id="CAJHNH020004846">
    <property type="protein sequence ID" value="CAG5131751.1"/>
    <property type="molecule type" value="Genomic_DNA"/>
</dbReference>
<comment type="caution">
    <text evidence="2">The sequence shown here is derived from an EMBL/GenBank/DDBJ whole genome shotgun (WGS) entry which is preliminary data.</text>
</comment>
<feature type="non-terminal residue" evidence="2">
    <location>
        <position position="1"/>
    </location>
</feature>
<organism evidence="2 3">
    <name type="scientific">Candidula unifasciata</name>
    <dbReference type="NCBI Taxonomy" id="100452"/>
    <lineage>
        <taxon>Eukaryota</taxon>
        <taxon>Metazoa</taxon>
        <taxon>Spiralia</taxon>
        <taxon>Lophotrochozoa</taxon>
        <taxon>Mollusca</taxon>
        <taxon>Gastropoda</taxon>
        <taxon>Heterobranchia</taxon>
        <taxon>Euthyneura</taxon>
        <taxon>Panpulmonata</taxon>
        <taxon>Eupulmonata</taxon>
        <taxon>Stylommatophora</taxon>
        <taxon>Helicina</taxon>
        <taxon>Helicoidea</taxon>
        <taxon>Geomitridae</taxon>
        <taxon>Candidula</taxon>
    </lineage>
</organism>
<evidence type="ECO:0000256" key="1">
    <source>
        <dbReference type="ARBA" id="ARBA00022658"/>
    </source>
</evidence>
<protein>
    <submittedName>
        <fullName evidence="2">Uncharacterized protein</fullName>
    </submittedName>
</protein>
<accession>A0A8S3ZZR5</accession>
<dbReference type="AlphaFoldDB" id="A0A8S3ZZR5"/>
<proteinExistence type="predicted"/>
<reference evidence="2" key="1">
    <citation type="submission" date="2021-04" db="EMBL/GenBank/DDBJ databases">
        <authorList>
            <consortium name="Molecular Ecology Group"/>
        </authorList>
    </citation>
    <scope>NUCLEOTIDE SEQUENCE</scope>
</reference>
<keyword evidence="3" id="KW-1185">Reference proteome</keyword>
<dbReference type="PANTHER" id="PTHR12877">
    <property type="entry name" value="RHO GUANINE NUCLEOTIDE EXCHANGE FACTOR"/>
    <property type="match status" value="1"/>
</dbReference>
<sequence>LGEFESLKCKHRRLILMNDLLLCVKVTQKEQSNCTVERLVLRWVAKLKDLELKDTAITPDMLSIVKREPGKINIISAQAEPPKDDPFHLFADLHEMVHDHTVLGQISALLSSLKRSYSGH</sequence>
<dbReference type="GO" id="GO:0051496">
    <property type="term" value="P:positive regulation of stress fiber assembly"/>
    <property type="evidence" value="ECO:0007669"/>
    <property type="project" value="TreeGrafter"/>
</dbReference>
<evidence type="ECO:0000313" key="2">
    <source>
        <dbReference type="EMBL" id="CAG5131751.1"/>
    </source>
</evidence>
<dbReference type="Proteomes" id="UP000678393">
    <property type="component" value="Unassembled WGS sequence"/>
</dbReference>
<feature type="non-terminal residue" evidence="2">
    <location>
        <position position="120"/>
    </location>
</feature>
<dbReference type="Pfam" id="PF19057">
    <property type="entry name" value="PH_19"/>
    <property type="match status" value="1"/>
</dbReference>
<dbReference type="OrthoDB" id="28697at2759"/>